<name>A6HWJ7_RAT</name>
<accession>A6HWJ7</accession>
<dbReference type="EMBL" id="CH473952">
    <property type="protein sequence ID" value="EDL82483.1"/>
    <property type="molecule type" value="Genomic_DNA"/>
</dbReference>
<proteinExistence type="predicted"/>
<evidence type="ECO:0000313" key="1">
    <source>
        <dbReference type="EMBL" id="EDL82483.1"/>
    </source>
</evidence>
<evidence type="ECO:0000313" key="2">
    <source>
        <dbReference type="Proteomes" id="UP000234681"/>
    </source>
</evidence>
<gene>
    <name evidence="1" type="ORF">rCG_28524</name>
</gene>
<sequence>MNFQFFFWTSYNWHLNETPELNLALSLDSTDL</sequence>
<organism evidence="1 2">
    <name type="scientific">Rattus norvegicus</name>
    <name type="common">Rat</name>
    <dbReference type="NCBI Taxonomy" id="10116"/>
    <lineage>
        <taxon>Eukaryota</taxon>
        <taxon>Metazoa</taxon>
        <taxon>Chordata</taxon>
        <taxon>Craniata</taxon>
        <taxon>Vertebrata</taxon>
        <taxon>Euteleostomi</taxon>
        <taxon>Mammalia</taxon>
        <taxon>Eutheria</taxon>
        <taxon>Euarchontoglires</taxon>
        <taxon>Glires</taxon>
        <taxon>Rodentia</taxon>
        <taxon>Myomorpha</taxon>
        <taxon>Muroidea</taxon>
        <taxon>Muridae</taxon>
        <taxon>Murinae</taxon>
        <taxon>Rattus</taxon>
    </lineage>
</organism>
<protein>
    <submittedName>
        <fullName evidence="1">RCG28524</fullName>
    </submittedName>
</protein>
<dbReference type="Proteomes" id="UP000234681">
    <property type="component" value="Chromosome 2"/>
</dbReference>
<dbReference type="AlphaFoldDB" id="A6HWJ7"/>
<reference evidence="2" key="1">
    <citation type="submission" date="2005-09" db="EMBL/GenBank/DDBJ databases">
        <authorList>
            <person name="Mural R.J."/>
            <person name="Li P.W."/>
            <person name="Adams M.D."/>
            <person name="Amanatides P.G."/>
            <person name="Baden-Tillson H."/>
            <person name="Barnstead M."/>
            <person name="Chin S.H."/>
            <person name="Dew I."/>
            <person name="Evans C.A."/>
            <person name="Ferriera S."/>
            <person name="Flanigan M."/>
            <person name="Fosler C."/>
            <person name="Glodek A."/>
            <person name="Gu Z."/>
            <person name="Holt R.A."/>
            <person name="Jennings D."/>
            <person name="Kraft C.L."/>
            <person name="Lu F."/>
            <person name="Nguyen T."/>
            <person name="Nusskern D.R."/>
            <person name="Pfannkoch C.M."/>
            <person name="Sitter C."/>
            <person name="Sutton G.G."/>
            <person name="Venter J.C."/>
            <person name="Wang Z."/>
            <person name="Woodage T."/>
            <person name="Zheng X.H."/>
            <person name="Zhong F."/>
        </authorList>
    </citation>
    <scope>NUCLEOTIDE SEQUENCE [LARGE SCALE GENOMIC DNA]</scope>
    <source>
        <strain>BN</strain>
        <strain evidence="2">Sprague-Dawley</strain>
    </source>
</reference>